<evidence type="ECO:0000256" key="1">
    <source>
        <dbReference type="SAM" id="Phobius"/>
    </source>
</evidence>
<dbReference type="Proteomes" id="UP000054359">
    <property type="component" value="Unassembled WGS sequence"/>
</dbReference>
<sequence>MNVTMMSCINGSLVDDWHCMFVTVGRHNGYRYMMSSSIVATMISSVIAQEISMLAVAVTSMVALFAIFGISVSVIVEQFVMALVAVVIVMITMRRTGGAFIVVAFNLVVSIGLFVAKSLISFIISLIVVLMMCIMMSKLRSISFVSSFIMMSVFGISMITMFLQSCMMTVSMSSMTRF</sequence>
<keyword evidence="3" id="KW-1185">Reference proteome</keyword>
<dbReference type="EMBL" id="KK120492">
    <property type="protein sequence ID" value="KFM78380.1"/>
    <property type="molecule type" value="Genomic_DNA"/>
</dbReference>
<feature type="transmembrane region" description="Helical" evidence="1">
    <location>
        <begin position="148"/>
        <end position="170"/>
    </location>
</feature>
<protein>
    <submittedName>
        <fullName evidence="2">Uncharacterized protein</fullName>
    </submittedName>
</protein>
<dbReference type="AlphaFoldDB" id="A0A087ULZ1"/>
<evidence type="ECO:0000313" key="2">
    <source>
        <dbReference type="EMBL" id="KFM78380.1"/>
    </source>
</evidence>
<keyword evidence="1" id="KW-0472">Membrane</keyword>
<organism evidence="2 3">
    <name type="scientific">Stegodyphus mimosarum</name>
    <name type="common">African social velvet spider</name>
    <dbReference type="NCBI Taxonomy" id="407821"/>
    <lineage>
        <taxon>Eukaryota</taxon>
        <taxon>Metazoa</taxon>
        <taxon>Ecdysozoa</taxon>
        <taxon>Arthropoda</taxon>
        <taxon>Chelicerata</taxon>
        <taxon>Arachnida</taxon>
        <taxon>Araneae</taxon>
        <taxon>Araneomorphae</taxon>
        <taxon>Entelegynae</taxon>
        <taxon>Eresoidea</taxon>
        <taxon>Eresidae</taxon>
        <taxon>Stegodyphus</taxon>
    </lineage>
</organism>
<reference evidence="2 3" key="1">
    <citation type="submission" date="2013-11" db="EMBL/GenBank/DDBJ databases">
        <title>Genome sequencing of Stegodyphus mimosarum.</title>
        <authorList>
            <person name="Bechsgaard J."/>
        </authorList>
    </citation>
    <scope>NUCLEOTIDE SEQUENCE [LARGE SCALE GENOMIC DNA]</scope>
</reference>
<proteinExistence type="predicted"/>
<evidence type="ECO:0000313" key="3">
    <source>
        <dbReference type="Proteomes" id="UP000054359"/>
    </source>
</evidence>
<feature type="non-terminal residue" evidence="2">
    <location>
        <position position="178"/>
    </location>
</feature>
<gene>
    <name evidence="2" type="ORF">X975_20522</name>
</gene>
<feature type="transmembrane region" description="Helical" evidence="1">
    <location>
        <begin position="119"/>
        <end position="136"/>
    </location>
</feature>
<accession>A0A087ULZ1</accession>
<feature type="transmembrane region" description="Helical" evidence="1">
    <location>
        <begin position="64"/>
        <end position="89"/>
    </location>
</feature>
<keyword evidence="1" id="KW-1133">Transmembrane helix</keyword>
<name>A0A087ULZ1_STEMI</name>
<keyword evidence="1" id="KW-0812">Transmembrane</keyword>